<name>A0A0C2NDY3_THEKT</name>
<comment type="caution">
    <text evidence="1">The sequence shown here is derived from an EMBL/GenBank/DDBJ whole genome shotgun (WGS) entry which is preliminary data.</text>
</comment>
<evidence type="ECO:0000313" key="2">
    <source>
        <dbReference type="Proteomes" id="UP000031668"/>
    </source>
</evidence>
<accession>A0A0C2NDY3</accession>
<reference evidence="1 2" key="1">
    <citation type="journal article" date="2014" name="Genome Biol. Evol.">
        <title>The genome of the myxosporean Thelohanellus kitauei shows adaptations to nutrient acquisition within its fish host.</title>
        <authorList>
            <person name="Yang Y."/>
            <person name="Xiong J."/>
            <person name="Zhou Z."/>
            <person name="Huo F."/>
            <person name="Miao W."/>
            <person name="Ran C."/>
            <person name="Liu Y."/>
            <person name="Zhang J."/>
            <person name="Feng J."/>
            <person name="Wang M."/>
            <person name="Wang M."/>
            <person name="Wang L."/>
            <person name="Yao B."/>
        </authorList>
    </citation>
    <scope>NUCLEOTIDE SEQUENCE [LARGE SCALE GENOMIC DNA]</scope>
    <source>
        <strain evidence="1">Wuqing</strain>
    </source>
</reference>
<proteinExistence type="predicted"/>
<protein>
    <submittedName>
        <fullName evidence="1">Uncharacterized protein</fullName>
    </submittedName>
</protein>
<dbReference type="EMBL" id="JWZT01001326">
    <property type="protein sequence ID" value="KII72197.1"/>
    <property type="molecule type" value="Genomic_DNA"/>
</dbReference>
<dbReference type="Proteomes" id="UP000031668">
    <property type="component" value="Unassembled WGS sequence"/>
</dbReference>
<keyword evidence="2" id="KW-1185">Reference proteome</keyword>
<gene>
    <name evidence="1" type="ORF">RF11_07149</name>
</gene>
<evidence type="ECO:0000313" key="1">
    <source>
        <dbReference type="EMBL" id="KII72197.1"/>
    </source>
</evidence>
<dbReference type="AlphaFoldDB" id="A0A0C2NDY3"/>
<sequence>MHKEFLIGNWGDDNGQQQLRNPFTVVHIYESLLRGRNSVLSIKAIKGGAIHVKLNPVILSFVVEMMNDNVTQSIKDFKKRLALNIVLKVRIGRLLNLTSSHTAFGGYQYAAKYYESNFL</sequence>
<organism evidence="1 2">
    <name type="scientific">Thelohanellus kitauei</name>
    <name type="common">Myxosporean</name>
    <dbReference type="NCBI Taxonomy" id="669202"/>
    <lineage>
        <taxon>Eukaryota</taxon>
        <taxon>Metazoa</taxon>
        <taxon>Cnidaria</taxon>
        <taxon>Myxozoa</taxon>
        <taxon>Myxosporea</taxon>
        <taxon>Bivalvulida</taxon>
        <taxon>Platysporina</taxon>
        <taxon>Myxobolidae</taxon>
        <taxon>Thelohanellus</taxon>
    </lineage>
</organism>